<keyword evidence="2" id="KW-0472">Membrane</keyword>
<dbReference type="eggNOG" id="COG1266">
    <property type="taxonomic scope" value="Bacteria"/>
</dbReference>
<protein>
    <recommendedName>
        <fullName evidence="3">CAAX prenyl protease 2/Lysostaphin resistance protein A-like domain-containing protein</fullName>
    </recommendedName>
</protein>
<accession>R2XVG0</accession>
<dbReference type="InterPro" id="IPR003675">
    <property type="entry name" value="Rce1/LyrA-like_dom"/>
</dbReference>
<evidence type="ECO:0000259" key="3">
    <source>
        <dbReference type="Pfam" id="PF02517"/>
    </source>
</evidence>
<dbReference type="GO" id="GO:0004175">
    <property type="term" value="F:endopeptidase activity"/>
    <property type="evidence" value="ECO:0007669"/>
    <property type="project" value="UniProtKB-ARBA"/>
</dbReference>
<reference evidence="4 6" key="1">
    <citation type="submission" date="2013-02" db="EMBL/GenBank/DDBJ databases">
        <title>The Genome Sequence of Enterococcus gilvus ATCC BAA-350.</title>
        <authorList>
            <consortium name="The Broad Institute Genome Sequencing Platform"/>
            <consortium name="The Broad Institute Genome Sequencing Center for Infectious Disease"/>
            <person name="Earl A.M."/>
            <person name="Gilmore M.S."/>
            <person name="Lebreton F."/>
            <person name="Walker B."/>
            <person name="Young S.K."/>
            <person name="Zeng Q."/>
            <person name="Gargeya S."/>
            <person name="Fitzgerald M."/>
            <person name="Haas B."/>
            <person name="Abouelleil A."/>
            <person name="Alvarado L."/>
            <person name="Arachchi H.M."/>
            <person name="Berlin A.M."/>
            <person name="Chapman S.B."/>
            <person name="Dewar J."/>
            <person name="Goldberg J."/>
            <person name="Griggs A."/>
            <person name="Gujja S."/>
            <person name="Hansen M."/>
            <person name="Howarth C."/>
            <person name="Imamovic A."/>
            <person name="Larimer J."/>
            <person name="McCowan C."/>
            <person name="Murphy C."/>
            <person name="Neiman D."/>
            <person name="Pearson M."/>
            <person name="Priest M."/>
            <person name="Roberts A."/>
            <person name="Saif S."/>
            <person name="Shea T."/>
            <person name="Sisk P."/>
            <person name="Sykes S."/>
            <person name="Wortman J."/>
            <person name="Nusbaum C."/>
            <person name="Birren B."/>
        </authorList>
    </citation>
    <scope>NUCLEOTIDE SEQUENCE [LARGE SCALE GENOMIC DNA]</scope>
    <source>
        <strain evidence="4 6">ATCC BAA-350</strain>
    </source>
</reference>
<feature type="transmembrane region" description="Helical" evidence="2">
    <location>
        <begin position="12"/>
        <end position="32"/>
    </location>
</feature>
<dbReference type="AlphaFoldDB" id="R2XVG0"/>
<dbReference type="EMBL" id="AJDQ01000012">
    <property type="protein sequence ID" value="EOI53947.1"/>
    <property type="molecule type" value="Genomic_DNA"/>
</dbReference>
<feature type="transmembrane region" description="Helical" evidence="2">
    <location>
        <begin position="162"/>
        <end position="182"/>
    </location>
</feature>
<dbReference type="HOGENOM" id="CLU_093151_0_0_9"/>
<feature type="transmembrane region" description="Helical" evidence="2">
    <location>
        <begin position="38"/>
        <end position="58"/>
    </location>
</feature>
<gene>
    <name evidence="5" type="ORF">I592_00062</name>
    <name evidence="4" type="ORF">UKC_03900</name>
</gene>
<proteinExistence type="inferred from homology"/>
<evidence type="ECO:0000313" key="6">
    <source>
        <dbReference type="Proteomes" id="UP000013750"/>
    </source>
</evidence>
<evidence type="ECO:0000256" key="2">
    <source>
        <dbReference type="SAM" id="Phobius"/>
    </source>
</evidence>
<comment type="similarity">
    <text evidence="1">Belongs to the UPF0177 family.</text>
</comment>
<feature type="transmembrane region" description="Helical" evidence="2">
    <location>
        <begin position="215"/>
        <end position="233"/>
    </location>
</feature>
<dbReference type="Proteomes" id="UP000013750">
    <property type="component" value="Unassembled WGS sequence"/>
</dbReference>
<reference evidence="5 7" key="2">
    <citation type="submission" date="2013-03" db="EMBL/GenBank/DDBJ databases">
        <title>The Genome Sequence of Enterococcus gilvus ATCC BAA-350 (PacBio/Illumina hybrid assembly).</title>
        <authorList>
            <consortium name="The Broad Institute Genomics Platform"/>
            <consortium name="The Broad Institute Genome Sequencing Center for Infectious Disease"/>
            <person name="Earl A."/>
            <person name="Russ C."/>
            <person name="Gilmore M."/>
            <person name="Surin D."/>
            <person name="Walker B."/>
            <person name="Young S."/>
            <person name="Zeng Q."/>
            <person name="Gargeya S."/>
            <person name="Fitzgerald M."/>
            <person name="Haas B."/>
            <person name="Abouelleil A."/>
            <person name="Allen A.W."/>
            <person name="Alvarado L."/>
            <person name="Arachchi H.M."/>
            <person name="Berlin A.M."/>
            <person name="Chapman S.B."/>
            <person name="Gainer-Dewar J."/>
            <person name="Goldberg J."/>
            <person name="Griggs A."/>
            <person name="Gujja S."/>
            <person name="Hansen M."/>
            <person name="Howarth C."/>
            <person name="Imamovic A."/>
            <person name="Ireland A."/>
            <person name="Larimer J."/>
            <person name="McCowan C."/>
            <person name="Murphy C."/>
            <person name="Pearson M."/>
            <person name="Poon T.W."/>
            <person name="Priest M."/>
            <person name="Roberts A."/>
            <person name="Saif S."/>
            <person name="Shea T."/>
            <person name="Sisk P."/>
            <person name="Sykes S."/>
            <person name="Wortman J."/>
            <person name="Nusbaum C."/>
            <person name="Birren B."/>
        </authorList>
    </citation>
    <scope>NUCLEOTIDE SEQUENCE [LARGE SCALE GENOMIC DNA]</scope>
    <source>
        <strain evidence="5 7">ATCC BAA-350</strain>
    </source>
</reference>
<evidence type="ECO:0000256" key="1">
    <source>
        <dbReference type="ARBA" id="ARBA00009067"/>
    </source>
</evidence>
<name>R2XVG0_9ENTE</name>
<dbReference type="PATRIC" id="fig|1158614.3.peg.3894"/>
<dbReference type="Pfam" id="PF02517">
    <property type="entry name" value="Rce1-like"/>
    <property type="match status" value="1"/>
</dbReference>
<keyword evidence="2" id="KW-0812">Transmembrane</keyword>
<feature type="domain" description="CAAX prenyl protease 2/Lysostaphin resistance protein A-like" evidence="3">
    <location>
        <begin position="103"/>
        <end position="202"/>
    </location>
</feature>
<dbReference type="PANTHER" id="PTHR36435">
    <property type="entry name" value="SLR1288 PROTEIN"/>
    <property type="match status" value="1"/>
</dbReference>
<dbReference type="Proteomes" id="UP000014160">
    <property type="component" value="Unassembled WGS sequence"/>
</dbReference>
<dbReference type="RefSeq" id="WP_010782228.1">
    <property type="nucleotide sequence ID" value="NZ_ASWH01000001.1"/>
</dbReference>
<dbReference type="InterPro" id="IPR052710">
    <property type="entry name" value="CAAX_protease"/>
</dbReference>
<dbReference type="OrthoDB" id="2311705at2"/>
<keyword evidence="7" id="KW-1185">Reference proteome</keyword>
<feature type="transmembrane region" description="Helical" evidence="2">
    <location>
        <begin position="138"/>
        <end position="156"/>
    </location>
</feature>
<dbReference type="GO" id="GO:0080120">
    <property type="term" value="P:CAAX-box protein maturation"/>
    <property type="evidence" value="ECO:0007669"/>
    <property type="project" value="UniProtKB-ARBA"/>
</dbReference>
<feature type="transmembrane region" description="Helical" evidence="2">
    <location>
        <begin position="79"/>
        <end position="96"/>
    </location>
</feature>
<dbReference type="PANTHER" id="PTHR36435:SF1">
    <property type="entry name" value="CAAX AMINO TERMINAL PROTEASE FAMILY PROTEIN"/>
    <property type="match status" value="1"/>
</dbReference>
<sequence length="246" mass="26979">MDKSYKKYLKLIGAAVALTGVISLFSAAGIVFNLNDNGIIVCQIMAFSICGVASVLYMKKKEPTLRAFGFQKPPLNKRMLLFMTLIVLIQPGLFGVNHQLPLSTMALIMVQMLLVGFVEETVFRGIFLYVLRNQSPKVFLLFSSLVFGVLHMASSLNPETAGILVGLQIINALLLGLVFSLIYYTQRSIYTVILFHGAFNVLATLSNAGSIEKNITAVLLLSLCYGVFLLYFSRGIAPIANLKSSH</sequence>
<dbReference type="EMBL" id="ASWH01000001">
    <property type="protein sequence ID" value="EOW80778.1"/>
    <property type="molecule type" value="Genomic_DNA"/>
</dbReference>
<comment type="caution">
    <text evidence="4">The sequence shown here is derived from an EMBL/GenBank/DDBJ whole genome shotgun (WGS) entry which is preliminary data.</text>
</comment>
<evidence type="ECO:0000313" key="5">
    <source>
        <dbReference type="EMBL" id="EOW80778.1"/>
    </source>
</evidence>
<evidence type="ECO:0000313" key="4">
    <source>
        <dbReference type="EMBL" id="EOI53947.1"/>
    </source>
</evidence>
<feature type="transmembrane region" description="Helical" evidence="2">
    <location>
        <begin position="108"/>
        <end position="131"/>
    </location>
</feature>
<evidence type="ECO:0000313" key="7">
    <source>
        <dbReference type="Proteomes" id="UP000014160"/>
    </source>
</evidence>
<keyword evidence="2" id="KW-1133">Transmembrane helix</keyword>
<organism evidence="4 6">
    <name type="scientific">Enterococcus gilvus ATCC BAA-350</name>
    <dbReference type="NCBI Taxonomy" id="1158614"/>
    <lineage>
        <taxon>Bacteria</taxon>
        <taxon>Bacillati</taxon>
        <taxon>Bacillota</taxon>
        <taxon>Bacilli</taxon>
        <taxon>Lactobacillales</taxon>
        <taxon>Enterococcaceae</taxon>
        <taxon>Enterococcus</taxon>
    </lineage>
</organism>
<feature type="transmembrane region" description="Helical" evidence="2">
    <location>
        <begin position="189"/>
        <end position="209"/>
    </location>
</feature>